<organism evidence="2 3">
    <name type="scientific">Rubroshorea leprosula</name>
    <dbReference type="NCBI Taxonomy" id="152421"/>
    <lineage>
        <taxon>Eukaryota</taxon>
        <taxon>Viridiplantae</taxon>
        <taxon>Streptophyta</taxon>
        <taxon>Embryophyta</taxon>
        <taxon>Tracheophyta</taxon>
        <taxon>Spermatophyta</taxon>
        <taxon>Magnoliopsida</taxon>
        <taxon>eudicotyledons</taxon>
        <taxon>Gunneridae</taxon>
        <taxon>Pentapetalae</taxon>
        <taxon>rosids</taxon>
        <taxon>malvids</taxon>
        <taxon>Malvales</taxon>
        <taxon>Dipterocarpaceae</taxon>
        <taxon>Rubroshorea</taxon>
    </lineage>
</organism>
<reference evidence="2 3" key="1">
    <citation type="journal article" date="2021" name="Commun. Biol.">
        <title>The genome of Shorea leprosula (Dipterocarpaceae) highlights the ecological relevance of drought in aseasonal tropical rainforests.</title>
        <authorList>
            <person name="Ng K.K.S."/>
            <person name="Kobayashi M.J."/>
            <person name="Fawcett J.A."/>
            <person name="Hatakeyama M."/>
            <person name="Paape T."/>
            <person name="Ng C.H."/>
            <person name="Ang C.C."/>
            <person name="Tnah L.H."/>
            <person name="Lee C.T."/>
            <person name="Nishiyama T."/>
            <person name="Sese J."/>
            <person name="O'Brien M.J."/>
            <person name="Copetti D."/>
            <person name="Mohd Noor M.I."/>
            <person name="Ong R.C."/>
            <person name="Putra M."/>
            <person name="Sireger I.Z."/>
            <person name="Indrioko S."/>
            <person name="Kosugi Y."/>
            <person name="Izuno A."/>
            <person name="Isagi Y."/>
            <person name="Lee S.L."/>
            <person name="Shimizu K.K."/>
        </authorList>
    </citation>
    <scope>NUCLEOTIDE SEQUENCE [LARGE SCALE GENOMIC DNA]</scope>
    <source>
        <strain evidence="2">214</strain>
    </source>
</reference>
<dbReference type="Proteomes" id="UP001054252">
    <property type="component" value="Unassembled WGS sequence"/>
</dbReference>
<comment type="caution">
    <text evidence="2">The sequence shown here is derived from an EMBL/GenBank/DDBJ whole genome shotgun (WGS) entry which is preliminary data.</text>
</comment>
<evidence type="ECO:0000256" key="1">
    <source>
        <dbReference type="SAM" id="MobiDB-lite"/>
    </source>
</evidence>
<dbReference type="EMBL" id="BPVZ01000010">
    <property type="protein sequence ID" value="GKU96505.1"/>
    <property type="molecule type" value="Genomic_DNA"/>
</dbReference>
<evidence type="ECO:0000313" key="2">
    <source>
        <dbReference type="EMBL" id="GKU96505.1"/>
    </source>
</evidence>
<gene>
    <name evidence="2" type="ORF">SLEP1_g9733</name>
</gene>
<name>A0AAV5IGU9_9ROSI</name>
<protein>
    <submittedName>
        <fullName evidence="2">Uncharacterized protein</fullName>
    </submittedName>
</protein>
<feature type="region of interest" description="Disordered" evidence="1">
    <location>
        <begin position="75"/>
        <end position="119"/>
    </location>
</feature>
<dbReference type="AlphaFoldDB" id="A0AAV5IGU9"/>
<evidence type="ECO:0000313" key="3">
    <source>
        <dbReference type="Proteomes" id="UP001054252"/>
    </source>
</evidence>
<accession>A0AAV5IGU9</accession>
<proteinExistence type="predicted"/>
<keyword evidence="3" id="KW-1185">Reference proteome</keyword>
<sequence length="119" mass="12918">MPTWNLSDCPDDLKVIVNCDFPVNFCLFCLRYGHVLVTLLVGEVINASTCRHVIDRTVRLSDPACGGYTPATRDPACGGYTPATRDPASGDCTLVNRVPASGRKRNRGRETMGSDELEG</sequence>